<dbReference type="Pfam" id="PF00535">
    <property type="entry name" value="Glycos_transf_2"/>
    <property type="match status" value="1"/>
</dbReference>
<proteinExistence type="predicted"/>
<dbReference type="InterPro" id="IPR029044">
    <property type="entry name" value="Nucleotide-diphossugar_trans"/>
</dbReference>
<evidence type="ECO:0000259" key="8">
    <source>
        <dbReference type="Pfam" id="PF00535"/>
    </source>
</evidence>
<dbReference type="AlphaFoldDB" id="A0A1F6LP99"/>
<evidence type="ECO:0000313" key="10">
    <source>
        <dbReference type="Proteomes" id="UP000176329"/>
    </source>
</evidence>
<protein>
    <submittedName>
        <fullName evidence="9">Glycosyl transferase</fullName>
    </submittedName>
</protein>
<feature type="transmembrane region" description="Helical" evidence="7">
    <location>
        <begin position="264"/>
        <end position="289"/>
    </location>
</feature>
<feature type="transmembrane region" description="Helical" evidence="7">
    <location>
        <begin position="231"/>
        <end position="252"/>
    </location>
</feature>
<dbReference type="GO" id="GO:0005886">
    <property type="term" value="C:plasma membrane"/>
    <property type="evidence" value="ECO:0007669"/>
    <property type="project" value="TreeGrafter"/>
</dbReference>
<keyword evidence="4 7" id="KW-0812">Transmembrane</keyword>
<sequence length="310" mass="34506">MKSITVVVPVFNEEHVIEKFYTALKAELTQLAHYSYTILFVVDGGRDKTASILRDIAARDATVRAIVFSRNFGHQMALLAGLDHAAGDAVITMDGDLQHPPHLISQLLREFEQGNDVVHAVRKDTEDIGLRRKFASIIFYRFMNVISDTPIIEGAADFRLLSRRVVEIIRTKIRERNLFIRGIVNWVGFPQSTVSFVAAKRAAGVSKYSLLKLIRFAFSGSVSFSRKPLRVASFVGLLCALGGFLFTALTVVEYWLGDPFPSGWATVVILLSVFGGLQLVFLGIVGEYVGAIFDEVKARPHYLINEVINE</sequence>
<dbReference type="Proteomes" id="UP000176329">
    <property type="component" value="Unassembled WGS sequence"/>
</dbReference>
<keyword evidence="5 7" id="KW-1133">Transmembrane helix</keyword>
<evidence type="ECO:0000256" key="5">
    <source>
        <dbReference type="ARBA" id="ARBA00022989"/>
    </source>
</evidence>
<keyword evidence="3 9" id="KW-0808">Transferase</keyword>
<dbReference type="InterPro" id="IPR001173">
    <property type="entry name" value="Glyco_trans_2-like"/>
</dbReference>
<dbReference type="PANTHER" id="PTHR48090:SF1">
    <property type="entry name" value="PROPHAGE BACTOPRENOL GLUCOSYL TRANSFERASE HOMOLOG"/>
    <property type="match status" value="1"/>
</dbReference>
<evidence type="ECO:0000256" key="1">
    <source>
        <dbReference type="ARBA" id="ARBA00004141"/>
    </source>
</evidence>
<evidence type="ECO:0000256" key="4">
    <source>
        <dbReference type="ARBA" id="ARBA00022692"/>
    </source>
</evidence>
<dbReference type="EMBL" id="MFPV01000044">
    <property type="protein sequence ID" value="OGH61199.1"/>
    <property type="molecule type" value="Genomic_DNA"/>
</dbReference>
<dbReference type="Gene3D" id="3.90.550.10">
    <property type="entry name" value="Spore Coat Polysaccharide Biosynthesis Protein SpsA, Chain A"/>
    <property type="match status" value="1"/>
</dbReference>
<dbReference type="SUPFAM" id="SSF53448">
    <property type="entry name" value="Nucleotide-diphospho-sugar transferases"/>
    <property type="match status" value="1"/>
</dbReference>
<keyword evidence="6 7" id="KW-0472">Membrane</keyword>
<accession>A0A1F6LP99</accession>
<evidence type="ECO:0000256" key="6">
    <source>
        <dbReference type="ARBA" id="ARBA00023136"/>
    </source>
</evidence>
<reference evidence="9 10" key="1">
    <citation type="journal article" date="2016" name="Nat. Commun.">
        <title>Thousands of microbial genomes shed light on interconnected biogeochemical processes in an aquifer system.</title>
        <authorList>
            <person name="Anantharaman K."/>
            <person name="Brown C.T."/>
            <person name="Hug L.A."/>
            <person name="Sharon I."/>
            <person name="Castelle C.J."/>
            <person name="Probst A.J."/>
            <person name="Thomas B.C."/>
            <person name="Singh A."/>
            <person name="Wilkins M.J."/>
            <person name="Karaoz U."/>
            <person name="Brodie E.L."/>
            <person name="Williams K.H."/>
            <person name="Hubbard S.S."/>
            <person name="Banfield J.F."/>
        </authorList>
    </citation>
    <scope>NUCLEOTIDE SEQUENCE [LARGE SCALE GENOMIC DNA]</scope>
</reference>
<feature type="domain" description="Glycosyltransferase 2-like" evidence="8">
    <location>
        <begin position="5"/>
        <end position="166"/>
    </location>
</feature>
<gene>
    <name evidence="9" type="ORF">A2848_00775</name>
</gene>
<dbReference type="PANTHER" id="PTHR48090">
    <property type="entry name" value="UNDECAPRENYL-PHOSPHATE 4-DEOXY-4-FORMAMIDO-L-ARABINOSE TRANSFERASE-RELATED"/>
    <property type="match status" value="1"/>
</dbReference>
<keyword evidence="2" id="KW-0328">Glycosyltransferase</keyword>
<dbReference type="CDD" id="cd04187">
    <property type="entry name" value="DPM1_like_bac"/>
    <property type="match status" value="1"/>
</dbReference>
<evidence type="ECO:0000313" key="9">
    <source>
        <dbReference type="EMBL" id="OGH61199.1"/>
    </source>
</evidence>
<evidence type="ECO:0000256" key="3">
    <source>
        <dbReference type="ARBA" id="ARBA00022679"/>
    </source>
</evidence>
<comment type="caution">
    <text evidence="9">The sequence shown here is derived from an EMBL/GenBank/DDBJ whole genome shotgun (WGS) entry which is preliminary data.</text>
</comment>
<organism evidence="9 10">
    <name type="scientific">Candidatus Magasanikbacteria bacterium RIFCSPHIGHO2_01_FULL_50_8</name>
    <dbReference type="NCBI Taxonomy" id="1798674"/>
    <lineage>
        <taxon>Bacteria</taxon>
        <taxon>Candidatus Magasanikiibacteriota</taxon>
    </lineage>
</organism>
<dbReference type="GO" id="GO:0016757">
    <property type="term" value="F:glycosyltransferase activity"/>
    <property type="evidence" value="ECO:0007669"/>
    <property type="project" value="UniProtKB-KW"/>
</dbReference>
<evidence type="ECO:0000256" key="7">
    <source>
        <dbReference type="SAM" id="Phobius"/>
    </source>
</evidence>
<name>A0A1F6LP99_9BACT</name>
<dbReference type="InterPro" id="IPR050256">
    <property type="entry name" value="Glycosyltransferase_2"/>
</dbReference>
<evidence type="ECO:0000256" key="2">
    <source>
        <dbReference type="ARBA" id="ARBA00022676"/>
    </source>
</evidence>
<comment type="subcellular location">
    <subcellularLocation>
        <location evidence="1">Membrane</location>
        <topology evidence="1">Multi-pass membrane protein</topology>
    </subcellularLocation>
</comment>